<comment type="catalytic activity">
    <reaction evidence="1">
        <text>Hydrolysis of (1-&gt;3)-beta-D-glucosidic linkages in (1-&gt;3)-beta-D-glucans.</text>
        <dbReference type="EC" id="3.2.1.39"/>
    </reaction>
</comment>
<dbReference type="OMA" id="FNWITVG"/>
<dbReference type="eggNOG" id="ENOG502QVKW">
    <property type="taxonomic scope" value="Eukaryota"/>
</dbReference>
<dbReference type="InterPro" id="IPR044965">
    <property type="entry name" value="Glyco_hydro_17_plant"/>
</dbReference>
<dbReference type="Proteomes" id="UP000032304">
    <property type="component" value="Chromosome 9"/>
</dbReference>
<dbReference type="EC" id="3.2.1.39" evidence="3"/>
<keyword evidence="4 7" id="KW-0378">Hydrolase</keyword>
<feature type="chain" id="PRO_5033220035" description="glucan endo-1,3-beta-D-glucosidase" evidence="8">
    <location>
        <begin position="26"/>
        <end position="337"/>
    </location>
</feature>
<reference evidence="9 11" key="1">
    <citation type="journal article" date="2012" name="Nature">
        <title>Repeated polyploidization of Gossypium genomes and the evolution of spinnable cotton fibres.</title>
        <authorList>
            <person name="Paterson A.H."/>
            <person name="Wendel J.F."/>
            <person name="Gundlach H."/>
            <person name="Guo H."/>
            <person name="Jenkins J."/>
            <person name="Jin D."/>
            <person name="Llewellyn D."/>
            <person name="Showmaker K.C."/>
            <person name="Shu S."/>
            <person name="Udall J."/>
            <person name="Yoo M.J."/>
            <person name="Byers R."/>
            <person name="Chen W."/>
            <person name="Doron-Faigenboim A."/>
            <person name="Duke M.V."/>
            <person name="Gong L."/>
            <person name="Grimwood J."/>
            <person name="Grover C."/>
            <person name="Grupp K."/>
            <person name="Hu G."/>
            <person name="Lee T.H."/>
            <person name="Li J."/>
            <person name="Lin L."/>
            <person name="Liu T."/>
            <person name="Marler B.S."/>
            <person name="Page J.T."/>
            <person name="Roberts A.W."/>
            <person name="Romanel E."/>
            <person name="Sanders W.S."/>
            <person name="Szadkowski E."/>
            <person name="Tan X."/>
            <person name="Tang H."/>
            <person name="Xu C."/>
            <person name="Wang J."/>
            <person name="Wang Z."/>
            <person name="Zhang D."/>
            <person name="Zhang L."/>
            <person name="Ashrafi H."/>
            <person name="Bedon F."/>
            <person name="Bowers J.E."/>
            <person name="Brubaker C.L."/>
            <person name="Chee P.W."/>
            <person name="Das S."/>
            <person name="Gingle A.R."/>
            <person name="Haigler C.H."/>
            <person name="Harker D."/>
            <person name="Hoffmann L.V."/>
            <person name="Hovav R."/>
            <person name="Jones D.C."/>
            <person name="Lemke C."/>
            <person name="Mansoor S."/>
            <person name="ur Rahman M."/>
            <person name="Rainville L.N."/>
            <person name="Rambani A."/>
            <person name="Reddy U.K."/>
            <person name="Rong J.K."/>
            <person name="Saranga Y."/>
            <person name="Scheffler B.E."/>
            <person name="Scheffler J.A."/>
            <person name="Stelly D.M."/>
            <person name="Triplett B.A."/>
            <person name="Van Deynze A."/>
            <person name="Vaslin M.F."/>
            <person name="Waghmare V.N."/>
            <person name="Walford S.A."/>
            <person name="Wright R.J."/>
            <person name="Zaki E.A."/>
            <person name="Zhang T."/>
            <person name="Dennis E.S."/>
            <person name="Mayer K.F."/>
            <person name="Peterson D.G."/>
            <person name="Rokhsar D.S."/>
            <person name="Wang X."/>
            <person name="Schmutz J."/>
        </authorList>
    </citation>
    <scope>NUCLEOTIDE SEQUENCE [LARGE SCALE GENOMIC DNA]</scope>
</reference>
<dbReference type="PROSITE" id="PS00587">
    <property type="entry name" value="GLYCOSYL_HYDROL_F17"/>
    <property type="match status" value="1"/>
</dbReference>
<dbReference type="Gramene" id="KJB59167">
    <property type="protein sequence ID" value="KJB59167"/>
    <property type="gene ID" value="B456_009G242500"/>
</dbReference>
<dbReference type="STRING" id="29730.A0A0D2QMD3"/>
<dbReference type="Gene3D" id="3.20.20.80">
    <property type="entry name" value="Glycosidases"/>
    <property type="match status" value="1"/>
</dbReference>
<name>A0A0D2QMD3_GOSRA</name>
<evidence type="ECO:0000313" key="10">
    <source>
        <dbReference type="EMBL" id="MBA0595754.1"/>
    </source>
</evidence>
<evidence type="ECO:0000256" key="6">
    <source>
        <dbReference type="RuleBase" id="RU004335"/>
    </source>
</evidence>
<reference evidence="10" key="3">
    <citation type="submission" date="2020-04" db="EMBL/GenBank/DDBJ databases">
        <authorList>
            <person name="Grover C.E."/>
            <person name="Arick M.A. II"/>
            <person name="Thrash A."/>
            <person name="Conover J.L."/>
            <person name="Sanders W.S."/>
            <person name="Peterson D.G."/>
            <person name="Scheffler J.A."/>
            <person name="Scheffler B.E."/>
            <person name="Wendel J.F."/>
        </authorList>
    </citation>
    <scope>NUCLEOTIDE SEQUENCE</scope>
    <source>
        <strain evidence="10">8</strain>
        <tissue evidence="10">Leaf</tissue>
    </source>
</reference>
<evidence type="ECO:0000313" key="9">
    <source>
        <dbReference type="EMBL" id="KJB59167.1"/>
    </source>
</evidence>
<keyword evidence="8" id="KW-0732">Signal</keyword>
<dbReference type="Pfam" id="PF00332">
    <property type="entry name" value="Glyco_hydro_17"/>
    <property type="match status" value="1"/>
</dbReference>
<evidence type="ECO:0000313" key="11">
    <source>
        <dbReference type="Proteomes" id="UP000032304"/>
    </source>
</evidence>
<dbReference type="OrthoDB" id="941679at2759"/>
<dbReference type="SUPFAM" id="SSF51445">
    <property type="entry name" value="(Trans)glycosidases"/>
    <property type="match status" value="1"/>
</dbReference>
<evidence type="ECO:0000256" key="7">
    <source>
        <dbReference type="RuleBase" id="RU004336"/>
    </source>
</evidence>
<gene>
    <name evidence="9" type="ORF">B456_009G242500</name>
    <name evidence="10" type="ORF">Gorai_012611</name>
</gene>
<dbReference type="PANTHER" id="PTHR32227">
    <property type="entry name" value="GLUCAN ENDO-1,3-BETA-GLUCOSIDASE BG1-RELATED-RELATED"/>
    <property type="match status" value="1"/>
</dbReference>
<keyword evidence="11" id="KW-1185">Reference proteome</keyword>
<evidence type="ECO:0000256" key="8">
    <source>
        <dbReference type="SAM" id="SignalP"/>
    </source>
</evidence>
<evidence type="ECO:0000256" key="2">
    <source>
        <dbReference type="ARBA" id="ARBA00008773"/>
    </source>
</evidence>
<evidence type="ECO:0000256" key="3">
    <source>
        <dbReference type="ARBA" id="ARBA00012780"/>
    </source>
</evidence>
<sequence>MGPRFSGFLISAMVFLTQLLSLTDGRDIGVCYGLNGNNLPSPGDVINLYKTSGINNIRLYQPYPEVLEAARGSGISLSMGPRNEDIQSLAKDQSAADAWVNTNIVPYKDDVQFKLITIGNEAISGQSSSYIPDAMNNIMNSLASFGLGTTKVTTVVPMNALSTSYPPSDGAFGSDITSIMTSIMAILAVQDSPLLINVYPYFAYASDPTHISLDYALFTSTAPVVVDQGLEYYNLFDGMVDAFNAALDKIGFGQITLIVAETGWPTAGNEPYTSVANAQTYNKNLLNHVTQKGTPKRPEYIMPTFFFEMFNEDLKQPTVEQNFGFFFPNMNPVYPFW</sequence>
<keyword evidence="5 7" id="KW-0326">Glycosidase</keyword>
<dbReference type="FunFam" id="3.20.20.80:FF:000010">
    <property type="entry name" value="glucan endo-1,3-beta-glucosidase, basic"/>
    <property type="match status" value="1"/>
</dbReference>
<feature type="signal peptide" evidence="8">
    <location>
        <begin position="1"/>
        <end position="25"/>
    </location>
</feature>
<comment type="similarity">
    <text evidence="2 6">Belongs to the glycosyl hydrolase 17 family.</text>
</comment>
<protein>
    <recommendedName>
        <fullName evidence="3">glucan endo-1,3-beta-D-glucosidase</fullName>
        <ecNumber evidence="3">3.2.1.39</ecNumber>
    </recommendedName>
</protein>
<evidence type="ECO:0000256" key="4">
    <source>
        <dbReference type="ARBA" id="ARBA00022801"/>
    </source>
</evidence>
<dbReference type="InterPro" id="IPR017853">
    <property type="entry name" value="GH"/>
</dbReference>
<dbReference type="EMBL" id="JABEZZ010000009">
    <property type="protein sequence ID" value="MBA0595754.1"/>
    <property type="molecule type" value="Genomic_DNA"/>
</dbReference>
<dbReference type="Proteomes" id="UP000593578">
    <property type="component" value="Unassembled WGS sequence"/>
</dbReference>
<dbReference type="GO" id="GO:0005975">
    <property type="term" value="P:carbohydrate metabolic process"/>
    <property type="evidence" value="ECO:0007669"/>
    <property type="project" value="InterPro"/>
</dbReference>
<evidence type="ECO:0000256" key="5">
    <source>
        <dbReference type="ARBA" id="ARBA00023295"/>
    </source>
</evidence>
<dbReference type="AlphaFoldDB" id="A0A0D2QMD3"/>
<proteinExistence type="inferred from homology"/>
<dbReference type="InterPro" id="IPR000490">
    <property type="entry name" value="Glyco_hydro_17"/>
</dbReference>
<dbReference type="EMBL" id="CM001748">
    <property type="protein sequence ID" value="KJB59167.1"/>
    <property type="molecule type" value="Genomic_DNA"/>
</dbReference>
<evidence type="ECO:0000256" key="1">
    <source>
        <dbReference type="ARBA" id="ARBA00000382"/>
    </source>
</evidence>
<organism evidence="9 11">
    <name type="scientific">Gossypium raimondii</name>
    <name type="common">Peruvian cotton</name>
    <name type="synonym">Gossypium klotzschianum subsp. raimondii</name>
    <dbReference type="NCBI Taxonomy" id="29730"/>
    <lineage>
        <taxon>Eukaryota</taxon>
        <taxon>Viridiplantae</taxon>
        <taxon>Streptophyta</taxon>
        <taxon>Embryophyta</taxon>
        <taxon>Tracheophyta</taxon>
        <taxon>Spermatophyta</taxon>
        <taxon>Magnoliopsida</taxon>
        <taxon>eudicotyledons</taxon>
        <taxon>Gunneridae</taxon>
        <taxon>Pentapetalae</taxon>
        <taxon>rosids</taxon>
        <taxon>malvids</taxon>
        <taxon>Malvales</taxon>
        <taxon>Malvaceae</taxon>
        <taxon>Malvoideae</taxon>
        <taxon>Gossypium</taxon>
    </lineage>
</organism>
<reference evidence="10 12" key="2">
    <citation type="journal article" date="2019" name="Genome Biol. Evol.">
        <title>Insights into the evolution of the New World diploid cottons (Gossypium, subgenus Houzingenia) based on genome sequencing.</title>
        <authorList>
            <person name="Grover C.E."/>
            <person name="Arick M.A. 2nd"/>
            <person name="Thrash A."/>
            <person name="Conover J.L."/>
            <person name="Sanders W.S."/>
            <person name="Peterson D.G."/>
            <person name="Frelichowski J.E."/>
            <person name="Scheffler J.A."/>
            <person name="Scheffler B.E."/>
            <person name="Wendel J.F."/>
        </authorList>
    </citation>
    <scope>NUCLEOTIDE SEQUENCE [LARGE SCALE GENOMIC DNA]</scope>
    <source>
        <strain evidence="10">8</strain>
        <tissue evidence="10">Leaf</tissue>
    </source>
</reference>
<dbReference type="GO" id="GO:0042973">
    <property type="term" value="F:glucan endo-1,3-beta-D-glucosidase activity"/>
    <property type="evidence" value="ECO:0007669"/>
    <property type="project" value="UniProtKB-EC"/>
</dbReference>
<accession>A0A0D2QMD3</accession>
<dbReference type="KEGG" id="gra:105765777"/>
<evidence type="ECO:0000313" key="12">
    <source>
        <dbReference type="Proteomes" id="UP000593578"/>
    </source>
</evidence>